<reference evidence="2 3" key="1">
    <citation type="submission" date="2021-08" db="EMBL/GenBank/DDBJ databases">
        <title>Draft Genome Sequence of Phanerochaete sordida strain YK-624.</title>
        <authorList>
            <person name="Mori T."/>
            <person name="Dohra H."/>
            <person name="Suzuki T."/>
            <person name="Kawagishi H."/>
            <person name="Hirai H."/>
        </authorList>
    </citation>
    <scope>NUCLEOTIDE SEQUENCE [LARGE SCALE GENOMIC DNA]</scope>
    <source>
        <strain evidence="2 3">YK-624</strain>
    </source>
</reference>
<sequence length="126" mass="13511">MFGHARGSATVGTEKAREHKVSEITAPTKACCRQASSELSLVRPLPTSPQLPLSSSSCRASLDVISEVEALTRFSGLMEFVKSSVVHPFGRQANARVGIRLPSPSMDTSSYTFVKNVAGHRYDSSA</sequence>
<protein>
    <submittedName>
        <fullName evidence="2">Uncharacterized protein</fullName>
    </submittedName>
</protein>
<keyword evidence="3" id="KW-1185">Reference proteome</keyword>
<evidence type="ECO:0000256" key="1">
    <source>
        <dbReference type="SAM" id="MobiDB-lite"/>
    </source>
</evidence>
<organism evidence="2 3">
    <name type="scientific">Phanerochaete sordida</name>
    <dbReference type="NCBI Taxonomy" id="48140"/>
    <lineage>
        <taxon>Eukaryota</taxon>
        <taxon>Fungi</taxon>
        <taxon>Dikarya</taxon>
        <taxon>Basidiomycota</taxon>
        <taxon>Agaricomycotina</taxon>
        <taxon>Agaricomycetes</taxon>
        <taxon>Polyporales</taxon>
        <taxon>Phanerochaetaceae</taxon>
        <taxon>Phanerochaete</taxon>
    </lineage>
</organism>
<feature type="region of interest" description="Disordered" evidence="1">
    <location>
        <begin position="1"/>
        <end position="24"/>
    </location>
</feature>
<dbReference type="EMBL" id="BPQB01000094">
    <property type="protein sequence ID" value="GJE98738.1"/>
    <property type="molecule type" value="Genomic_DNA"/>
</dbReference>
<accession>A0A9P3GPJ8</accession>
<evidence type="ECO:0000313" key="2">
    <source>
        <dbReference type="EMBL" id="GJE98738.1"/>
    </source>
</evidence>
<dbReference type="Proteomes" id="UP000703269">
    <property type="component" value="Unassembled WGS sequence"/>
</dbReference>
<proteinExistence type="predicted"/>
<gene>
    <name evidence="2" type="ORF">PsYK624_149730</name>
</gene>
<name>A0A9P3GPJ8_9APHY</name>
<evidence type="ECO:0000313" key="3">
    <source>
        <dbReference type="Proteomes" id="UP000703269"/>
    </source>
</evidence>
<comment type="caution">
    <text evidence="2">The sequence shown here is derived from an EMBL/GenBank/DDBJ whole genome shotgun (WGS) entry which is preliminary data.</text>
</comment>
<dbReference type="AlphaFoldDB" id="A0A9P3GPJ8"/>